<evidence type="ECO:0000313" key="3">
    <source>
        <dbReference type="EMBL" id="MBM7035646.1"/>
    </source>
</evidence>
<dbReference type="InterPro" id="IPR002347">
    <property type="entry name" value="SDR_fam"/>
</dbReference>
<protein>
    <submittedName>
        <fullName evidence="3">SDR family oxidoreductase</fullName>
    </submittedName>
</protein>
<evidence type="ECO:0000256" key="2">
    <source>
        <dbReference type="RuleBase" id="RU000363"/>
    </source>
</evidence>
<dbReference type="Pfam" id="PF00106">
    <property type="entry name" value="adh_short"/>
    <property type="match status" value="1"/>
</dbReference>
<dbReference type="SUPFAM" id="SSF51735">
    <property type="entry name" value="NAD(P)-binding Rossmann-fold domains"/>
    <property type="match status" value="1"/>
</dbReference>
<dbReference type="InterPro" id="IPR050259">
    <property type="entry name" value="SDR"/>
</dbReference>
<accession>A0ABS2HG56</accession>
<dbReference type="InterPro" id="IPR036291">
    <property type="entry name" value="NAD(P)-bd_dom_sf"/>
</dbReference>
<comment type="caution">
    <text evidence="3">The sequence shown here is derived from an EMBL/GenBank/DDBJ whole genome shotgun (WGS) entry which is preliminary data.</text>
</comment>
<name>A0ABS2HG56_9VIBR</name>
<gene>
    <name evidence="3" type="ORF">JQC93_04430</name>
</gene>
<keyword evidence="4" id="KW-1185">Reference proteome</keyword>
<dbReference type="Gene3D" id="3.40.50.720">
    <property type="entry name" value="NAD(P)-binding Rossmann-like Domain"/>
    <property type="match status" value="1"/>
</dbReference>
<evidence type="ECO:0000313" key="4">
    <source>
        <dbReference type="Proteomes" id="UP000809621"/>
    </source>
</evidence>
<dbReference type="PANTHER" id="PTHR42879">
    <property type="entry name" value="3-OXOACYL-(ACYL-CARRIER-PROTEIN) REDUCTASE"/>
    <property type="match status" value="1"/>
</dbReference>
<dbReference type="PRINTS" id="PR00081">
    <property type="entry name" value="GDHRDH"/>
</dbReference>
<organism evidence="3 4">
    <name type="scientific">Vibrio ulleungensis</name>
    <dbReference type="NCBI Taxonomy" id="2807619"/>
    <lineage>
        <taxon>Bacteria</taxon>
        <taxon>Pseudomonadati</taxon>
        <taxon>Pseudomonadota</taxon>
        <taxon>Gammaproteobacteria</taxon>
        <taxon>Vibrionales</taxon>
        <taxon>Vibrionaceae</taxon>
        <taxon>Vibrio</taxon>
    </lineage>
</organism>
<sequence>MKILVTGASSGIGNQLVKQLSAKGHQVFATARSVDSLEALAAKTGCLYACYDLAESLQVEKLYAQARSELGGLDVLINNAGMNARKCPIEEFSFEELDKSYAINLRAPMLLSKLALTDMKVQRSGYIINVTSTVVKRASETMSVYTAMKQGLSGFTGVLMKEAQPFGVRVTNLIPGGTDTNFRPADRPEYMSPEGVAKTITTLFDLPSDVVIHELTFRPMVEVE</sequence>
<proteinExistence type="inferred from homology"/>
<reference evidence="3 4" key="1">
    <citation type="submission" date="2021-02" db="EMBL/GenBank/DDBJ databases">
        <authorList>
            <person name="Park J.-S."/>
        </authorList>
    </citation>
    <scope>NUCLEOTIDE SEQUENCE [LARGE SCALE GENOMIC DNA]</scope>
    <source>
        <strain evidence="3 4">188UL20-2</strain>
    </source>
</reference>
<dbReference type="PRINTS" id="PR00080">
    <property type="entry name" value="SDRFAMILY"/>
</dbReference>
<dbReference type="RefSeq" id="WP_205157232.1">
    <property type="nucleotide sequence ID" value="NZ_JAFEUM010000001.1"/>
</dbReference>
<dbReference type="CDD" id="cd05233">
    <property type="entry name" value="SDR_c"/>
    <property type="match status" value="1"/>
</dbReference>
<dbReference type="EMBL" id="JAFEUM010000001">
    <property type="protein sequence ID" value="MBM7035646.1"/>
    <property type="molecule type" value="Genomic_DNA"/>
</dbReference>
<comment type="similarity">
    <text evidence="1 2">Belongs to the short-chain dehydrogenases/reductases (SDR) family.</text>
</comment>
<evidence type="ECO:0000256" key="1">
    <source>
        <dbReference type="ARBA" id="ARBA00006484"/>
    </source>
</evidence>
<dbReference type="Proteomes" id="UP000809621">
    <property type="component" value="Unassembled WGS sequence"/>
</dbReference>